<dbReference type="GO" id="GO:0009307">
    <property type="term" value="P:DNA restriction-modification system"/>
    <property type="evidence" value="ECO:0007669"/>
    <property type="project" value="InterPro"/>
</dbReference>
<dbReference type="InterPro" id="IPR011338">
    <property type="entry name" value="BamHI/BglII/BstY"/>
</dbReference>
<dbReference type="InterPro" id="IPR011335">
    <property type="entry name" value="Restrct_endonuc-II-like"/>
</dbReference>
<dbReference type="Proteomes" id="UP000323521">
    <property type="component" value="Chromosome"/>
</dbReference>
<sequence>MKYKQLFYNCSPGYINSISPDLSNEVIDTILKLPKRPTQSEINCDLFWLLGAMDWYYDATPHGLTDNSPDELGISLTKGELSGRNKRVLCETSTTLGAGWHADYAKEYGDKLVQIEAQFGTIESMFKDFCGFKIACYERRLALGIEIVMSNPGKYFAHRKNAISGMAYFDIAQKALMAIGLNCPIWLIGIEE</sequence>
<organism evidence="1 2">
    <name type="scientific">Formimonas warabiya</name>
    <dbReference type="NCBI Taxonomy" id="1761012"/>
    <lineage>
        <taxon>Bacteria</taxon>
        <taxon>Bacillati</taxon>
        <taxon>Bacillota</taxon>
        <taxon>Clostridia</taxon>
        <taxon>Eubacteriales</taxon>
        <taxon>Peptococcaceae</taxon>
        <taxon>Candidatus Formimonas</taxon>
    </lineage>
</organism>
<dbReference type="GO" id="GO:0000287">
    <property type="term" value="F:magnesium ion binding"/>
    <property type="evidence" value="ECO:0007669"/>
    <property type="project" value="InterPro"/>
</dbReference>
<dbReference type="InterPro" id="IPR015278">
    <property type="entry name" value="BglII-like"/>
</dbReference>
<dbReference type="OrthoDB" id="2862354at2"/>
<dbReference type="GO" id="GO:0003677">
    <property type="term" value="F:DNA binding"/>
    <property type="evidence" value="ECO:0007669"/>
    <property type="project" value="InterPro"/>
</dbReference>
<dbReference type="SUPFAM" id="SSF52980">
    <property type="entry name" value="Restriction endonuclease-like"/>
    <property type="match status" value="1"/>
</dbReference>
<evidence type="ECO:0000313" key="2">
    <source>
        <dbReference type="Proteomes" id="UP000323521"/>
    </source>
</evidence>
<gene>
    <name evidence="1" type="ORF">DCMF_07075</name>
</gene>
<evidence type="ECO:0000313" key="1">
    <source>
        <dbReference type="EMBL" id="ATW24577.1"/>
    </source>
</evidence>
<dbReference type="GO" id="GO:0009036">
    <property type="term" value="F:type II site-specific deoxyribonuclease activity"/>
    <property type="evidence" value="ECO:0007669"/>
    <property type="project" value="InterPro"/>
</dbReference>
<dbReference type="Gene3D" id="3.40.91.20">
    <property type="match status" value="1"/>
</dbReference>
<name>A0A3G1KQ65_FORW1</name>
<proteinExistence type="predicted"/>
<dbReference type="EMBL" id="CP017634">
    <property type="protein sequence ID" value="ATW24577.1"/>
    <property type="molecule type" value="Genomic_DNA"/>
</dbReference>
<protein>
    <recommendedName>
        <fullName evidence="3">Restriction endonuclease</fullName>
    </recommendedName>
</protein>
<dbReference type="AlphaFoldDB" id="A0A3G1KQ65"/>
<dbReference type="KEGG" id="fwa:DCMF_07075"/>
<accession>A0A3G1KQ65</accession>
<evidence type="ECO:0008006" key="3">
    <source>
        <dbReference type="Google" id="ProtNLM"/>
    </source>
</evidence>
<keyword evidence="2" id="KW-1185">Reference proteome</keyword>
<dbReference type="Pfam" id="PF09195">
    <property type="entry name" value="Endonuc-BglII"/>
    <property type="match status" value="1"/>
</dbReference>
<reference evidence="1 2" key="1">
    <citation type="submission" date="2016-10" db="EMBL/GenBank/DDBJ databases">
        <title>Complete Genome Sequence of Peptococcaceae strain DCMF.</title>
        <authorList>
            <person name="Edwards R.J."/>
            <person name="Holland S.I."/>
            <person name="Deshpande N.P."/>
            <person name="Wong Y.K."/>
            <person name="Ertan H."/>
            <person name="Manefield M."/>
            <person name="Russell T.L."/>
            <person name="Lee M.J."/>
        </authorList>
    </citation>
    <scope>NUCLEOTIDE SEQUENCE [LARGE SCALE GENOMIC DNA]</scope>
    <source>
        <strain evidence="1 2">DCMF</strain>
    </source>
</reference>
<dbReference type="RefSeq" id="WP_148133777.1">
    <property type="nucleotide sequence ID" value="NZ_CP017634.1"/>
</dbReference>